<evidence type="ECO:0000313" key="3">
    <source>
        <dbReference type="Proteomes" id="UP001233999"/>
    </source>
</evidence>
<proteinExistence type="predicted"/>
<dbReference type="InterPro" id="IPR004119">
    <property type="entry name" value="EcKL"/>
</dbReference>
<evidence type="ECO:0000259" key="1">
    <source>
        <dbReference type="SMART" id="SM00587"/>
    </source>
</evidence>
<dbReference type="InterPro" id="IPR011009">
    <property type="entry name" value="Kinase-like_dom_sf"/>
</dbReference>
<dbReference type="EMBL" id="JASPKZ010000578">
    <property type="protein sequence ID" value="KAJ9599733.1"/>
    <property type="molecule type" value="Genomic_DNA"/>
</dbReference>
<dbReference type="AlphaFoldDB" id="A0AAD8AID0"/>
<dbReference type="Gene3D" id="3.90.1200.10">
    <property type="match status" value="1"/>
</dbReference>
<keyword evidence="3" id="KW-1185">Reference proteome</keyword>
<dbReference type="SUPFAM" id="SSF56112">
    <property type="entry name" value="Protein kinase-like (PK-like)"/>
    <property type="match status" value="1"/>
</dbReference>
<reference evidence="2" key="2">
    <citation type="submission" date="2023-05" db="EMBL/GenBank/DDBJ databases">
        <authorList>
            <person name="Fouks B."/>
        </authorList>
    </citation>
    <scope>NUCLEOTIDE SEQUENCE</scope>
    <source>
        <strain evidence="2">Stay&amp;Tobe</strain>
        <tissue evidence="2">Testes</tissue>
    </source>
</reference>
<dbReference type="PANTHER" id="PTHR11012:SF55">
    <property type="entry name" value="BHLH DOMAIN-CONTAINING PROTEIN"/>
    <property type="match status" value="1"/>
</dbReference>
<gene>
    <name evidence="2" type="ORF">L9F63_026416</name>
</gene>
<dbReference type="Proteomes" id="UP001233999">
    <property type="component" value="Unassembled WGS sequence"/>
</dbReference>
<name>A0AAD8AID0_DIPPU</name>
<dbReference type="PANTHER" id="PTHR11012">
    <property type="entry name" value="PROTEIN KINASE-LIKE DOMAIN-CONTAINING"/>
    <property type="match status" value="1"/>
</dbReference>
<sequence length="419" mass="47908">MSLKKGDSTFELTKEKLEFLLIPDLGMNIKVEGFKTRPLTQHGDNYGSTILAVEVSIIQDINKHNLSLVAKLVPSSQFLREVFVTDISFNKEVNAYKLVSKEFEILQIENGIPLHKQFNGFPKFYGARTNREGNINEKADETAVLLLENLKESGYATGNRLVGLDLIHMKLGVRKLAQFHALSIAIKILKPNNIITGGVADCIVAEKWITSAINDVKVIPDCVQYLEKIEKILRDDMKERQNPSLISYMEPFATFVHNDFWVNNIMFKYEPQTWSKNGTSVIQIPTHVKIVDFQITLYASPIKDLIFFIYSSSADGIVDDCYDELINIYYTELVNYLKDLRCDAGSFSFDSFQKDLNINAPKEFPHILYMHKYISADQNKLPDLSSCGVDEIIQNNYGGELYEKRVKFLIKDFLQRGWL</sequence>
<comment type="caution">
    <text evidence="2">The sequence shown here is derived from an EMBL/GenBank/DDBJ whole genome shotgun (WGS) entry which is preliminary data.</text>
</comment>
<dbReference type="SMART" id="SM00587">
    <property type="entry name" value="CHK"/>
    <property type="match status" value="1"/>
</dbReference>
<dbReference type="Pfam" id="PF02958">
    <property type="entry name" value="EcKL"/>
    <property type="match status" value="1"/>
</dbReference>
<reference evidence="2" key="1">
    <citation type="journal article" date="2023" name="IScience">
        <title>Live-bearing cockroach genome reveals convergent evolutionary mechanisms linked to viviparity in insects and beyond.</title>
        <authorList>
            <person name="Fouks B."/>
            <person name="Harrison M.C."/>
            <person name="Mikhailova A.A."/>
            <person name="Marchal E."/>
            <person name="English S."/>
            <person name="Carruthers M."/>
            <person name="Jennings E.C."/>
            <person name="Chiamaka E.L."/>
            <person name="Frigard R.A."/>
            <person name="Pippel M."/>
            <person name="Attardo G.M."/>
            <person name="Benoit J.B."/>
            <person name="Bornberg-Bauer E."/>
            <person name="Tobe S.S."/>
        </authorList>
    </citation>
    <scope>NUCLEOTIDE SEQUENCE</scope>
    <source>
        <strain evidence="2">Stay&amp;Tobe</strain>
    </source>
</reference>
<feature type="domain" description="CHK kinase-like" evidence="1">
    <location>
        <begin position="145"/>
        <end position="339"/>
    </location>
</feature>
<protein>
    <recommendedName>
        <fullName evidence="1">CHK kinase-like domain-containing protein</fullName>
    </recommendedName>
</protein>
<evidence type="ECO:0000313" key="2">
    <source>
        <dbReference type="EMBL" id="KAJ9599733.1"/>
    </source>
</evidence>
<accession>A0AAD8AID0</accession>
<organism evidence="2 3">
    <name type="scientific">Diploptera punctata</name>
    <name type="common">Pacific beetle cockroach</name>
    <dbReference type="NCBI Taxonomy" id="6984"/>
    <lineage>
        <taxon>Eukaryota</taxon>
        <taxon>Metazoa</taxon>
        <taxon>Ecdysozoa</taxon>
        <taxon>Arthropoda</taxon>
        <taxon>Hexapoda</taxon>
        <taxon>Insecta</taxon>
        <taxon>Pterygota</taxon>
        <taxon>Neoptera</taxon>
        <taxon>Polyneoptera</taxon>
        <taxon>Dictyoptera</taxon>
        <taxon>Blattodea</taxon>
        <taxon>Blaberoidea</taxon>
        <taxon>Blaberidae</taxon>
        <taxon>Diplopterinae</taxon>
        <taxon>Diploptera</taxon>
    </lineage>
</organism>
<dbReference type="InterPro" id="IPR015897">
    <property type="entry name" value="CHK_kinase-like"/>
</dbReference>